<dbReference type="InterPro" id="IPR036396">
    <property type="entry name" value="Cyt_P450_sf"/>
</dbReference>
<dbReference type="InterPro" id="IPR002401">
    <property type="entry name" value="Cyt_P450_E_grp-I"/>
</dbReference>
<dbReference type="GO" id="GO:0020037">
    <property type="term" value="F:heme binding"/>
    <property type="evidence" value="ECO:0007669"/>
    <property type="project" value="InterPro"/>
</dbReference>
<dbReference type="SUPFAM" id="SSF48264">
    <property type="entry name" value="Cytochrome P450"/>
    <property type="match status" value="1"/>
</dbReference>
<dbReference type="Pfam" id="PF00067">
    <property type="entry name" value="p450"/>
    <property type="match status" value="1"/>
</dbReference>
<dbReference type="GO" id="GO:0005506">
    <property type="term" value="F:iron ion binding"/>
    <property type="evidence" value="ECO:0007669"/>
    <property type="project" value="InterPro"/>
</dbReference>
<sequence length="215" mass="23581">LSDVGRIGPAVDVGVHYANHKLQNPFSAPASWPTPRNRAYAAASKTPDDVVYGFIKQRRASGDAPGDLLDMLLEARDADTGEQMSDQQIHDEVLTIFAAGHETTANTLTFAWYLLSQHPEILARLHAELDTVLQGRAPTVADLPQLPFTQQVFKETLRLYPAAPIAGPRRVLADTTLGGYSIPAGGRLITSIYNIHHHPALWENPETFDPDRFAP</sequence>
<dbReference type="Gene3D" id="1.10.630.10">
    <property type="entry name" value="Cytochrome P450"/>
    <property type="match status" value="1"/>
</dbReference>
<dbReference type="PRINTS" id="PR00463">
    <property type="entry name" value="EP450I"/>
</dbReference>
<dbReference type="PANTHER" id="PTHR24291">
    <property type="entry name" value="CYTOCHROME P450 FAMILY 4"/>
    <property type="match status" value="1"/>
</dbReference>
<dbReference type="GO" id="GO:0016705">
    <property type="term" value="F:oxidoreductase activity, acting on paired donors, with incorporation or reduction of molecular oxygen"/>
    <property type="evidence" value="ECO:0007669"/>
    <property type="project" value="InterPro"/>
</dbReference>
<organism evidence="7 8">
    <name type="scientific">Kouleothrix aurantiaca</name>
    <dbReference type="NCBI Taxonomy" id="186479"/>
    <lineage>
        <taxon>Bacteria</taxon>
        <taxon>Bacillati</taxon>
        <taxon>Chloroflexota</taxon>
        <taxon>Chloroflexia</taxon>
        <taxon>Chloroflexales</taxon>
        <taxon>Roseiflexineae</taxon>
        <taxon>Roseiflexaceae</taxon>
        <taxon>Kouleothrix</taxon>
    </lineage>
</organism>
<evidence type="ECO:0000313" key="8">
    <source>
        <dbReference type="Proteomes" id="UP000050509"/>
    </source>
</evidence>
<protein>
    <submittedName>
        <fullName evidence="7">Cytochrome</fullName>
    </submittedName>
</protein>
<keyword evidence="6" id="KW-0503">Monooxygenase</keyword>
<name>A0A0P9CXK4_9CHLR</name>
<keyword evidence="4" id="KW-0560">Oxidoreductase</keyword>
<evidence type="ECO:0000256" key="6">
    <source>
        <dbReference type="ARBA" id="ARBA00023033"/>
    </source>
</evidence>
<evidence type="ECO:0000256" key="4">
    <source>
        <dbReference type="ARBA" id="ARBA00023002"/>
    </source>
</evidence>
<comment type="caution">
    <text evidence="7">The sequence shown here is derived from an EMBL/GenBank/DDBJ whole genome shotgun (WGS) entry which is preliminary data.</text>
</comment>
<keyword evidence="2" id="KW-0349">Heme</keyword>
<dbReference type="Proteomes" id="UP000050509">
    <property type="component" value="Unassembled WGS sequence"/>
</dbReference>
<feature type="non-terminal residue" evidence="7">
    <location>
        <position position="215"/>
    </location>
</feature>
<evidence type="ECO:0000256" key="1">
    <source>
        <dbReference type="ARBA" id="ARBA00010617"/>
    </source>
</evidence>
<dbReference type="PRINTS" id="PR00385">
    <property type="entry name" value="P450"/>
</dbReference>
<keyword evidence="5" id="KW-0408">Iron</keyword>
<dbReference type="InterPro" id="IPR001128">
    <property type="entry name" value="Cyt_P450"/>
</dbReference>
<keyword evidence="8" id="KW-1185">Reference proteome</keyword>
<comment type="similarity">
    <text evidence="1">Belongs to the cytochrome P450 family.</text>
</comment>
<dbReference type="PANTHER" id="PTHR24291:SF50">
    <property type="entry name" value="BIFUNCTIONAL ALBAFLAVENONE MONOOXYGENASE_TERPENE SYNTHASE"/>
    <property type="match status" value="1"/>
</dbReference>
<feature type="non-terminal residue" evidence="7">
    <location>
        <position position="1"/>
    </location>
</feature>
<evidence type="ECO:0000256" key="5">
    <source>
        <dbReference type="ARBA" id="ARBA00023004"/>
    </source>
</evidence>
<dbReference type="InterPro" id="IPR050196">
    <property type="entry name" value="Cytochrome_P450_Monoox"/>
</dbReference>
<proteinExistence type="inferred from homology"/>
<dbReference type="EMBL" id="LJCR01003297">
    <property type="protein sequence ID" value="KPV47726.1"/>
    <property type="molecule type" value="Genomic_DNA"/>
</dbReference>
<dbReference type="AlphaFoldDB" id="A0A0P9CXK4"/>
<reference evidence="7 8" key="1">
    <citation type="submission" date="2015-09" db="EMBL/GenBank/DDBJ databases">
        <title>Draft genome sequence of Kouleothrix aurantiaca JCM 19913.</title>
        <authorList>
            <person name="Hemp J."/>
        </authorList>
    </citation>
    <scope>NUCLEOTIDE SEQUENCE [LARGE SCALE GENOMIC DNA]</scope>
    <source>
        <strain evidence="7 8">COM-B</strain>
    </source>
</reference>
<gene>
    <name evidence="7" type="ORF">SE17_41900</name>
</gene>
<evidence type="ECO:0000256" key="2">
    <source>
        <dbReference type="ARBA" id="ARBA00022617"/>
    </source>
</evidence>
<evidence type="ECO:0000256" key="3">
    <source>
        <dbReference type="ARBA" id="ARBA00022723"/>
    </source>
</evidence>
<keyword evidence="3" id="KW-0479">Metal-binding</keyword>
<accession>A0A0P9CXK4</accession>
<dbReference type="GO" id="GO:0004497">
    <property type="term" value="F:monooxygenase activity"/>
    <property type="evidence" value="ECO:0007669"/>
    <property type="project" value="UniProtKB-KW"/>
</dbReference>
<evidence type="ECO:0000313" key="7">
    <source>
        <dbReference type="EMBL" id="KPV47726.1"/>
    </source>
</evidence>